<comment type="caution">
    <text evidence="3">The sequence shown here is derived from an EMBL/GenBank/DDBJ whole genome shotgun (WGS) entry which is preliminary data.</text>
</comment>
<feature type="transmembrane region" description="Helical" evidence="2">
    <location>
        <begin position="12"/>
        <end position="32"/>
    </location>
</feature>
<dbReference type="EMBL" id="QDGZ01000001">
    <property type="protein sequence ID" value="PVG84355.1"/>
    <property type="molecule type" value="Genomic_DNA"/>
</dbReference>
<organism evidence="3 4">
    <name type="scientific">Nocardioides gansuensis</name>
    <dbReference type="NCBI Taxonomy" id="2138300"/>
    <lineage>
        <taxon>Bacteria</taxon>
        <taxon>Bacillati</taxon>
        <taxon>Actinomycetota</taxon>
        <taxon>Actinomycetes</taxon>
        <taxon>Propionibacteriales</taxon>
        <taxon>Nocardioidaceae</taxon>
        <taxon>Nocardioides</taxon>
    </lineage>
</organism>
<protein>
    <submittedName>
        <fullName evidence="3">Uncharacterized protein</fullName>
    </submittedName>
</protein>
<feature type="compositionally biased region" description="Low complexity" evidence="1">
    <location>
        <begin position="83"/>
        <end position="93"/>
    </location>
</feature>
<accession>A0A2T8FF87</accession>
<keyword evidence="4" id="KW-1185">Reference proteome</keyword>
<dbReference type="AlphaFoldDB" id="A0A2T8FF87"/>
<evidence type="ECO:0000313" key="3">
    <source>
        <dbReference type="EMBL" id="PVG84355.1"/>
    </source>
</evidence>
<evidence type="ECO:0000256" key="2">
    <source>
        <dbReference type="SAM" id="Phobius"/>
    </source>
</evidence>
<keyword evidence="2" id="KW-0472">Membrane</keyword>
<evidence type="ECO:0000313" key="4">
    <source>
        <dbReference type="Proteomes" id="UP000246018"/>
    </source>
</evidence>
<dbReference type="Proteomes" id="UP000246018">
    <property type="component" value="Unassembled WGS sequence"/>
</dbReference>
<dbReference type="OrthoDB" id="5197508at2"/>
<feature type="compositionally biased region" description="Low complexity" evidence="1">
    <location>
        <begin position="60"/>
        <end position="69"/>
    </location>
</feature>
<keyword evidence="2" id="KW-0812">Transmembrane</keyword>
<name>A0A2T8FF87_9ACTN</name>
<gene>
    <name evidence="3" type="ORF">DDE18_01650</name>
</gene>
<sequence length="191" mass="19565">MDTESRPVLAGLVALVAVAVVVGLVGGFAALVGTQALGIDGDAIEVADTEPAATGTMYLPEPSETSSPTGPQVTLVPGEESSDPAGASSSEPESPTEEAKPRKAISLSAAQLTVSAMQQIDLTGTYVGGEGAILQVQRLESGVWTDFPVTASVSDETFSTYVQTSQPGVNRFRVIDTDTKRVSNPVNVTVG</sequence>
<evidence type="ECO:0000256" key="1">
    <source>
        <dbReference type="SAM" id="MobiDB-lite"/>
    </source>
</evidence>
<proteinExistence type="predicted"/>
<dbReference type="RefSeq" id="WP_116570486.1">
    <property type="nucleotide sequence ID" value="NZ_QDGZ01000001.1"/>
</dbReference>
<keyword evidence="2" id="KW-1133">Transmembrane helix</keyword>
<reference evidence="3 4" key="1">
    <citation type="submission" date="2018-04" db="EMBL/GenBank/DDBJ databases">
        <title>Genome of Nocardioides gansuensis WSJ-1.</title>
        <authorList>
            <person name="Wu S."/>
            <person name="Wang G."/>
        </authorList>
    </citation>
    <scope>NUCLEOTIDE SEQUENCE [LARGE SCALE GENOMIC DNA]</scope>
    <source>
        <strain evidence="3 4">WSJ-1</strain>
    </source>
</reference>
<feature type="region of interest" description="Disordered" evidence="1">
    <location>
        <begin position="54"/>
        <end position="103"/>
    </location>
</feature>